<comment type="caution">
    <text evidence="3">The sequence shown here is derived from an EMBL/GenBank/DDBJ whole genome shotgun (WGS) entry which is preliminary data.</text>
</comment>
<dbReference type="InterPro" id="IPR051599">
    <property type="entry name" value="Cell_Envelope_Assoc"/>
</dbReference>
<dbReference type="AlphaFoldDB" id="A0A8J7IXR1"/>
<dbReference type="GO" id="GO:0043164">
    <property type="term" value="P:Gram-negative-bacterium-type cell wall biogenesis"/>
    <property type="evidence" value="ECO:0007669"/>
    <property type="project" value="TreeGrafter"/>
</dbReference>
<gene>
    <name evidence="3" type="ORF">IQ249_23955</name>
</gene>
<dbReference type="Proteomes" id="UP000654482">
    <property type="component" value="Unassembled WGS sequence"/>
</dbReference>
<keyword evidence="1" id="KW-1133">Transmembrane helix</keyword>
<dbReference type="Gene3D" id="3.40.50.620">
    <property type="entry name" value="HUPs"/>
    <property type="match status" value="1"/>
</dbReference>
<reference evidence="3" key="1">
    <citation type="submission" date="2020-10" db="EMBL/GenBank/DDBJ databases">
        <authorList>
            <person name="Castelo-Branco R."/>
            <person name="Eusebio N."/>
            <person name="Adriana R."/>
            <person name="Vieira A."/>
            <person name="Brugerolle De Fraissinette N."/>
            <person name="Rezende De Castro R."/>
            <person name="Schneider M.P."/>
            <person name="Vasconcelos V."/>
            <person name="Leao P.N."/>
        </authorList>
    </citation>
    <scope>NUCLEOTIDE SEQUENCE</scope>
    <source>
        <strain evidence="3">LEGE 07157</strain>
    </source>
</reference>
<dbReference type="PANTHER" id="PTHR30336:SF4">
    <property type="entry name" value="ENVELOPE BIOGENESIS FACTOR ELYC"/>
    <property type="match status" value="1"/>
</dbReference>
<dbReference type="RefSeq" id="WP_194032044.1">
    <property type="nucleotide sequence ID" value="NZ_JADEWZ010000070.1"/>
</dbReference>
<keyword evidence="1" id="KW-0472">Membrane</keyword>
<sequence length="349" mass="39137">MFLLLTRVLLWILVGYIIYYVLIEWLTDKWRAIIGTIVIWAVLTLGFYDPTFTGLSLLWGIMSFFVKPLGLSMLLVFIGLQHIPDEKKRLFGRRLIISALVILLITSNPFISYKLAQRLEFEWIRLDQVRKEISPTVKKNAAAIVLIGEGKTKIDLRNRDRVELSEGSGRVLYAANLYRKQKRQAFAPLVIVVAGEEPNIYSAEAVEGSTVNQPAITEAQSIAILLERLGVSSGDIILETEGVNVRTIALTVEDILKDVNIKDKATIVINSALQMRRTALSFMNLGINVISKPTDFYTFQPPTAIVTTQVAPLDLVPSAEALALSSRVIEEYLGLVFYFLRGWLSPIIL</sequence>
<keyword evidence="4" id="KW-1185">Reference proteome</keyword>
<dbReference type="EMBL" id="JADEWZ010000070">
    <property type="protein sequence ID" value="MBE9118948.1"/>
    <property type="molecule type" value="Genomic_DNA"/>
</dbReference>
<dbReference type="InterPro" id="IPR014729">
    <property type="entry name" value="Rossmann-like_a/b/a_fold"/>
</dbReference>
<feature type="domain" description="DUF218" evidence="2">
    <location>
        <begin position="143"/>
        <end position="334"/>
    </location>
</feature>
<protein>
    <submittedName>
        <fullName evidence="3">YdcF family protein</fullName>
    </submittedName>
</protein>
<keyword evidence="1" id="KW-0812">Transmembrane</keyword>
<dbReference type="GO" id="GO:0000270">
    <property type="term" value="P:peptidoglycan metabolic process"/>
    <property type="evidence" value="ECO:0007669"/>
    <property type="project" value="TreeGrafter"/>
</dbReference>
<evidence type="ECO:0000313" key="3">
    <source>
        <dbReference type="EMBL" id="MBE9118948.1"/>
    </source>
</evidence>
<feature type="transmembrane region" description="Helical" evidence="1">
    <location>
        <begin position="30"/>
        <end position="48"/>
    </location>
</feature>
<name>A0A8J7IXR1_9CYAN</name>
<evidence type="ECO:0000259" key="2">
    <source>
        <dbReference type="Pfam" id="PF02698"/>
    </source>
</evidence>
<feature type="transmembrane region" description="Helical" evidence="1">
    <location>
        <begin position="91"/>
        <end position="111"/>
    </location>
</feature>
<dbReference type="InterPro" id="IPR003848">
    <property type="entry name" value="DUF218"/>
</dbReference>
<organism evidence="3 4">
    <name type="scientific">Lusitaniella coriacea LEGE 07157</name>
    <dbReference type="NCBI Taxonomy" id="945747"/>
    <lineage>
        <taxon>Bacteria</taxon>
        <taxon>Bacillati</taxon>
        <taxon>Cyanobacteriota</taxon>
        <taxon>Cyanophyceae</taxon>
        <taxon>Spirulinales</taxon>
        <taxon>Lusitaniellaceae</taxon>
        <taxon>Lusitaniella</taxon>
    </lineage>
</organism>
<feature type="transmembrane region" description="Helical" evidence="1">
    <location>
        <begin position="54"/>
        <end position="79"/>
    </location>
</feature>
<dbReference type="PANTHER" id="PTHR30336">
    <property type="entry name" value="INNER MEMBRANE PROTEIN, PROBABLE PERMEASE"/>
    <property type="match status" value="1"/>
</dbReference>
<evidence type="ECO:0000256" key="1">
    <source>
        <dbReference type="SAM" id="Phobius"/>
    </source>
</evidence>
<dbReference type="Pfam" id="PF02698">
    <property type="entry name" value="DUF218"/>
    <property type="match status" value="1"/>
</dbReference>
<feature type="transmembrane region" description="Helical" evidence="1">
    <location>
        <begin position="6"/>
        <end position="23"/>
    </location>
</feature>
<proteinExistence type="predicted"/>
<dbReference type="GO" id="GO:0005886">
    <property type="term" value="C:plasma membrane"/>
    <property type="evidence" value="ECO:0007669"/>
    <property type="project" value="TreeGrafter"/>
</dbReference>
<accession>A0A8J7IXR1</accession>
<evidence type="ECO:0000313" key="4">
    <source>
        <dbReference type="Proteomes" id="UP000654482"/>
    </source>
</evidence>